<dbReference type="EMBL" id="QFGA01000001">
    <property type="protein sequence ID" value="TEB06997.1"/>
    <property type="molecule type" value="Genomic_DNA"/>
</dbReference>
<dbReference type="AlphaFoldDB" id="A0A4Y7RF97"/>
<reference evidence="2 3" key="1">
    <citation type="journal article" date="2018" name="Environ. Microbiol.">
        <title>Novel energy conservation strategies and behaviour of Pelotomaculum schinkii driving syntrophic propionate catabolism.</title>
        <authorList>
            <person name="Hidalgo-Ahumada C.A.P."/>
            <person name="Nobu M.K."/>
            <person name="Narihiro T."/>
            <person name="Tamaki H."/>
            <person name="Liu W.T."/>
            <person name="Kamagata Y."/>
            <person name="Stams A.J.M."/>
            <person name="Imachi H."/>
            <person name="Sousa D.Z."/>
        </authorList>
    </citation>
    <scope>NUCLEOTIDE SEQUENCE [LARGE SCALE GENOMIC DNA]</scope>
    <source>
        <strain evidence="2 3">HH</strain>
    </source>
</reference>
<dbReference type="RefSeq" id="WP_190239038.1">
    <property type="nucleotide sequence ID" value="NZ_QFGA01000001.1"/>
</dbReference>
<comment type="caution">
    <text evidence="2">The sequence shown here is derived from an EMBL/GenBank/DDBJ whole genome shotgun (WGS) entry which is preliminary data.</text>
</comment>
<protein>
    <recommendedName>
        <fullName evidence="1">Putative Flp pilus-assembly TadG-like N-terminal domain-containing protein</fullName>
    </recommendedName>
</protein>
<proteinExistence type="predicted"/>
<evidence type="ECO:0000313" key="3">
    <source>
        <dbReference type="Proteomes" id="UP000298324"/>
    </source>
</evidence>
<keyword evidence="3" id="KW-1185">Reference proteome</keyword>
<sequence length="319" mass="33608">MKRFKKIFWRFTSDQRGMALVLVAAGMVAFTGFMALVADVGLLALNKQRLVNAVDAAALAGVHELPVNPDQAKAVAVNYALQNGANPLEPQVGEYLGDPNTKLTVSAARQVEFAFARVLGINSGTVSATATAGLSGIRALNGAAPLAVPDKPFEFGASYTLKVGANSEDPPPLGPGTFGALSLGGNGASNYEDNLKYGYSGQLKVGDVVNTETGNMSNPTKRAVDYRMDLCTHTPACTPAHFDPGCPRILFIPVYRENYEAGGQIKNITISGFAAFLVDRVTGQGTQSYIEGAFIRLVIDGETSPGQTDYGLQGAKLIE</sequence>
<gene>
    <name evidence="2" type="ORF">Psch_00535</name>
</gene>
<name>A0A4Y7RF97_9FIRM</name>
<feature type="domain" description="Putative Flp pilus-assembly TadG-like N-terminal" evidence="1">
    <location>
        <begin position="17"/>
        <end position="62"/>
    </location>
</feature>
<dbReference type="Pfam" id="PF13400">
    <property type="entry name" value="Tad"/>
    <property type="match status" value="1"/>
</dbReference>
<evidence type="ECO:0000259" key="1">
    <source>
        <dbReference type="Pfam" id="PF13400"/>
    </source>
</evidence>
<evidence type="ECO:0000313" key="2">
    <source>
        <dbReference type="EMBL" id="TEB06997.1"/>
    </source>
</evidence>
<organism evidence="2 3">
    <name type="scientific">Pelotomaculum schinkii</name>
    <dbReference type="NCBI Taxonomy" id="78350"/>
    <lineage>
        <taxon>Bacteria</taxon>
        <taxon>Bacillati</taxon>
        <taxon>Bacillota</taxon>
        <taxon>Clostridia</taxon>
        <taxon>Eubacteriales</taxon>
        <taxon>Desulfotomaculaceae</taxon>
        <taxon>Pelotomaculum</taxon>
    </lineage>
</organism>
<dbReference type="Proteomes" id="UP000298324">
    <property type="component" value="Unassembled WGS sequence"/>
</dbReference>
<dbReference type="InterPro" id="IPR028087">
    <property type="entry name" value="Tad_N"/>
</dbReference>
<accession>A0A4Y7RF97</accession>